<evidence type="ECO:0000256" key="1">
    <source>
        <dbReference type="SAM" id="SignalP"/>
    </source>
</evidence>
<dbReference type="GO" id="GO:0003677">
    <property type="term" value="F:DNA binding"/>
    <property type="evidence" value="ECO:0007669"/>
    <property type="project" value="InterPro"/>
</dbReference>
<evidence type="ECO:0000313" key="4">
    <source>
        <dbReference type="Proteomes" id="UP000290657"/>
    </source>
</evidence>
<dbReference type="InterPro" id="IPR003583">
    <property type="entry name" value="Hlx-hairpin-Hlx_DNA-bd_motif"/>
</dbReference>
<dbReference type="AlphaFoldDB" id="A0A4Q0XQN3"/>
<keyword evidence="1" id="KW-0732">Signal</keyword>
<dbReference type="Pfam" id="PF12836">
    <property type="entry name" value="HHH_3"/>
    <property type="match status" value="1"/>
</dbReference>
<dbReference type="PANTHER" id="PTHR21180">
    <property type="entry name" value="ENDONUCLEASE/EXONUCLEASE/PHOSPHATASE FAMILY DOMAIN-CONTAINING PROTEIN 1"/>
    <property type="match status" value="1"/>
</dbReference>
<evidence type="ECO:0000259" key="2">
    <source>
        <dbReference type="SMART" id="SM00278"/>
    </source>
</evidence>
<sequence length="81" mass="9066">MKLLLGMMLFCASLFAVDINNASAEELMQLKGIGAAKTEMIVQYRSEHKCFKSKEELLKVKGIGKGLLQKNENMIELSQCK</sequence>
<dbReference type="NCBIfam" id="TIGR00426">
    <property type="entry name" value="competence protein ComEA helix-hairpin-helix repeat region"/>
    <property type="match status" value="1"/>
</dbReference>
<dbReference type="GO" id="GO:0006281">
    <property type="term" value="P:DNA repair"/>
    <property type="evidence" value="ECO:0007669"/>
    <property type="project" value="InterPro"/>
</dbReference>
<feature type="chain" id="PRO_5020722726" evidence="1">
    <location>
        <begin position="25"/>
        <end position="81"/>
    </location>
</feature>
<dbReference type="InterPro" id="IPR051675">
    <property type="entry name" value="Endo/Exo/Phosphatase_dom_1"/>
</dbReference>
<organism evidence="3 4">
    <name type="scientific">Candidatus Marinarcus aquaticus</name>
    <dbReference type="NCBI Taxonomy" id="2044504"/>
    <lineage>
        <taxon>Bacteria</taxon>
        <taxon>Pseudomonadati</taxon>
        <taxon>Campylobacterota</taxon>
        <taxon>Epsilonproteobacteria</taxon>
        <taxon>Campylobacterales</taxon>
        <taxon>Arcobacteraceae</taxon>
        <taxon>Candidatus Marinarcus</taxon>
    </lineage>
</organism>
<keyword evidence="4" id="KW-1185">Reference proteome</keyword>
<proteinExistence type="predicted"/>
<dbReference type="PANTHER" id="PTHR21180:SF32">
    <property type="entry name" value="ENDONUCLEASE_EXONUCLEASE_PHOSPHATASE FAMILY DOMAIN-CONTAINING PROTEIN 1"/>
    <property type="match status" value="1"/>
</dbReference>
<feature type="signal peptide" evidence="1">
    <location>
        <begin position="1"/>
        <end position="24"/>
    </location>
</feature>
<dbReference type="Proteomes" id="UP000290657">
    <property type="component" value="Unassembled WGS sequence"/>
</dbReference>
<feature type="domain" description="Helix-hairpin-helix DNA-binding motif class 1" evidence="2">
    <location>
        <begin position="25"/>
        <end position="44"/>
    </location>
</feature>
<comment type="caution">
    <text evidence="3">The sequence shown here is derived from an EMBL/GenBank/DDBJ whole genome shotgun (WGS) entry which is preliminary data.</text>
</comment>
<dbReference type="InterPro" id="IPR010994">
    <property type="entry name" value="RuvA_2-like"/>
</dbReference>
<dbReference type="RefSeq" id="WP_128997116.1">
    <property type="nucleotide sequence ID" value="NZ_PDKN01000011.1"/>
</dbReference>
<feature type="domain" description="Helix-hairpin-helix DNA-binding motif class 1" evidence="2">
    <location>
        <begin position="55"/>
        <end position="74"/>
    </location>
</feature>
<dbReference type="SUPFAM" id="SSF47781">
    <property type="entry name" value="RuvA domain 2-like"/>
    <property type="match status" value="1"/>
</dbReference>
<dbReference type="OrthoDB" id="5373215at2"/>
<dbReference type="EMBL" id="PDKN01000011">
    <property type="protein sequence ID" value="RXJ54112.1"/>
    <property type="molecule type" value="Genomic_DNA"/>
</dbReference>
<dbReference type="InterPro" id="IPR004509">
    <property type="entry name" value="Competence_ComEA_HhH"/>
</dbReference>
<evidence type="ECO:0000313" key="3">
    <source>
        <dbReference type="EMBL" id="RXJ54112.1"/>
    </source>
</evidence>
<name>A0A4Q0XQN3_9BACT</name>
<dbReference type="Gene3D" id="1.10.150.280">
    <property type="entry name" value="AF1531-like domain"/>
    <property type="match status" value="1"/>
</dbReference>
<protein>
    <submittedName>
        <fullName evidence="3">Competence protein ComEA</fullName>
    </submittedName>
</protein>
<gene>
    <name evidence="3" type="ORF">CRV04_12070</name>
</gene>
<dbReference type="SMART" id="SM00278">
    <property type="entry name" value="HhH1"/>
    <property type="match status" value="2"/>
</dbReference>
<accession>A0A4Q0XQN3</accession>
<reference evidence="3 4" key="1">
    <citation type="submission" date="2017-10" db="EMBL/GenBank/DDBJ databases">
        <title>Genomics of the genus Arcobacter.</title>
        <authorList>
            <person name="Perez-Cataluna A."/>
            <person name="Figueras M.J."/>
        </authorList>
    </citation>
    <scope>NUCLEOTIDE SEQUENCE [LARGE SCALE GENOMIC DNA]</scope>
    <source>
        <strain evidence="3 4">CECT 8987</strain>
    </source>
</reference>